<accession>A0A2U1F2C1</accession>
<dbReference type="Proteomes" id="UP000245639">
    <property type="component" value="Unassembled WGS sequence"/>
</dbReference>
<comment type="caution">
    <text evidence="2">The sequence shown here is derived from an EMBL/GenBank/DDBJ whole genome shotgun (WGS) entry which is preliminary data.</text>
</comment>
<keyword evidence="3" id="KW-1185">Reference proteome</keyword>
<dbReference type="InterPro" id="IPR009081">
    <property type="entry name" value="PP-bd_ACP"/>
</dbReference>
<feature type="domain" description="Carrier" evidence="1">
    <location>
        <begin position="12"/>
        <end position="88"/>
    </location>
</feature>
<dbReference type="OrthoDB" id="9810922at2"/>
<dbReference type="InterPro" id="IPR036736">
    <property type="entry name" value="ACP-like_sf"/>
</dbReference>
<reference evidence="2 3" key="1">
    <citation type="submission" date="2018-04" db="EMBL/GenBank/DDBJ databases">
        <title>Genomic Encyclopedia of Type Strains, Phase IV (KMG-IV): sequencing the most valuable type-strain genomes for metagenomic binning, comparative biology and taxonomic classification.</title>
        <authorList>
            <person name="Goeker M."/>
        </authorList>
    </citation>
    <scope>NUCLEOTIDE SEQUENCE [LARGE SCALE GENOMIC DNA]</scope>
    <source>
        <strain evidence="2 3">DSM 45771</strain>
    </source>
</reference>
<gene>
    <name evidence="2" type="ORF">C8D89_11373</name>
</gene>
<evidence type="ECO:0000313" key="2">
    <source>
        <dbReference type="EMBL" id="PVZ06335.1"/>
    </source>
</evidence>
<evidence type="ECO:0000259" key="1">
    <source>
        <dbReference type="PROSITE" id="PS50075"/>
    </source>
</evidence>
<sequence>MIPADAPTARDEAARALVRAGLARIAPGPDLDALEDTADLRDALELDSLDFLAFVEQLSRTTGVRIEEDDYPRLRTVASAAAFLTAAGVP</sequence>
<dbReference type="Pfam" id="PF00550">
    <property type="entry name" value="PP-binding"/>
    <property type="match status" value="1"/>
</dbReference>
<dbReference type="EMBL" id="QEKW01000013">
    <property type="protein sequence ID" value="PVZ06335.1"/>
    <property type="molecule type" value="Genomic_DNA"/>
</dbReference>
<proteinExistence type="predicted"/>
<name>A0A2U1F2C1_9PSEU</name>
<organism evidence="2 3">
    <name type="scientific">Actinomycetospora cinnamomea</name>
    <dbReference type="NCBI Taxonomy" id="663609"/>
    <lineage>
        <taxon>Bacteria</taxon>
        <taxon>Bacillati</taxon>
        <taxon>Actinomycetota</taxon>
        <taxon>Actinomycetes</taxon>
        <taxon>Pseudonocardiales</taxon>
        <taxon>Pseudonocardiaceae</taxon>
        <taxon>Actinomycetospora</taxon>
    </lineage>
</organism>
<dbReference type="SUPFAM" id="SSF47336">
    <property type="entry name" value="ACP-like"/>
    <property type="match status" value="1"/>
</dbReference>
<dbReference type="AlphaFoldDB" id="A0A2U1F2C1"/>
<evidence type="ECO:0000313" key="3">
    <source>
        <dbReference type="Proteomes" id="UP000245639"/>
    </source>
</evidence>
<dbReference type="PROSITE" id="PS50075">
    <property type="entry name" value="CARRIER"/>
    <property type="match status" value="1"/>
</dbReference>
<protein>
    <submittedName>
        <fullName evidence="2">Phosphopantetheine binding protein</fullName>
    </submittedName>
</protein>
<dbReference type="Gene3D" id="1.10.1200.10">
    <property type="entry name" value="ACP-like"/>
    <property type="match status" value="1"/>
</dbReference>
<dbReference type="RefSeq" id="WP_133252005.1">
    <property type="nucleotide sequence ID" value="NZ_QEKW01000013.1"/>
</dbReference>